<evidence type="ECO:0000313" key="7">
    <source>
        <dbReference type="Proteomes" id="UP000683925"/>
    </source>
</evidence>
<dbReference type="OMA" id="EMFGGCA"/>
<feature type="domain" description="Protein kinase" evidence="5">
    <location>
        <begin position="55"/>
        <end position="303"/>
    </location>
</feature>
<dbReference type="PROSITE" id="PS50011">
    <property type="entry name" value="PROTEIN_KINASE_DOM"/>
    <property type="match status" value="1"/>
</dbReference>
<keyword evidence="2" id="KW-0547">Nucleotide-binding</keyword>
<evidence type="ECO:0000256" key="1">
    <source>
        <dbReference type="ARBA" id="ARBA00022679"/>
    </source>
</evidence>
<dbReference type="EMBL" id="CAJJDP010000009">
    <property type="protein sequence ID" value="CAD8139069.1"/>
    <property type="molecule type" value="Genomic_DNA"/>
</dbReference>
<dbReference type="GO" id="GO:0005524">
    <property type="term" value="F:ATP binding"/>
    <property type="evidence" value="ECO:0007669"/>
    <property type="project" value="UniProtKB-KW"/>
</dbReference>
<dbReference type="InterPro" id="IPR050538">
    <property type="entry name" value="MAP_kinase_kinase_kinase"/>
</dbReference>
<dbReference type="GO" id="GO:0004672">
    <property type="term" value="F:protein kinase activity"/>
    <property type="evidence" value="ECO:0007669"/>
    <property type="project" value="InterPro"/>
</dbReference>
<dbReference type="PANTHER" id="PTHR48016">
    <property type="entry name" value="MAP KINASE KINASE KINASE SSK2-RELATED-RELATED"/>
    <property type="match status" value="1"/>
</dbReference>
<keyword evidence="3" id="KW-0418">Kinase</keyword>
<gene>
    <name evidence="6" type="ORF">POCTA_138.1.T0100210</name>
</gene>
<keyword evidence="4" id="KW-0067">ATP-binding</keyword>
<name>A0A8S1SIJ1_PAROT</name>
<evidence type="ECO:0000259" key="5">
    <source>
        <dbReference type="PROSITE" id="PS50011"/>
    </source>
</evidence>
<dbReference type="InterPro" id="IPR000719">
    <property type="entry name" value="Prot_kinase_dom"/>
</dbReference>
<evidence type="ECO:0000256" key="4">
    <source>
        <dbReference type="ARBA" id="ARBA00022840"/>
    </source>
</evidence>
<proteinExistence type="predicted"/>
<evidence type="ECO:0000256" key="3">
    <source>
        <dbReference type="ARBA" id="ARBA00022777"/>
    </source>
</evidence>
<comment type="caution">
    <text evidence="6">The sequence shown here is derived from an EMBL/GenBank/DDBJ whole genome shotgun (WGS) entry which is preliminary data.</text>
</comment>
<dbReference type="Proteomes" id="UP000683925">
    <property type="component" value="Unassembled WGS sequence"/>
</dbReference>
<sequence length="375" mass="43196">MGYCGSKQYRKDKQINKNSISDSQFQQYQLQNSMSQSTNLNCSLQQQKVYKKRDYKKSELIGKGSLFEVYQALDNKTGKILAIKTVKIQGTKEQNNQLINQLKAEIKLLKQLKHKNIIQYYFTEISPDFTQVDIALEYISQGSLKRVLSKIDLEESNIRIYSKQILEGIQYLHKKNIVHSNIKSSTILVDSEGTIKLSNFKKFIQIDQDFDTNQKQKSPTIEEEQKRNKEKFAIDILSLGAVIIEMFGGCAVNVNDVIKNSSEILKPPYPQHASALSKNLLDIIFVPNHQQYSADKLLQHPFFNFQQGKIEFQLDDPNSDPSIIGSSFEMKKPFIQDTNQDLGIEQGALLQSNKQRQQELEQKLQSLLRKKHLQK</sequence>
<keyword evidence="1" id="KW-0808">Transferase</keyword>
<dbReference type="OrthoDB" id="298971at2759"/>
<reference evidence="6" key="1">
    <citation type="submission" date="2021-01" db="EMBL/GenBank/DDBJ databases">
        <authorList>
            <consortium name="Genoscope - CEA"/>
            <person name="William W."/>
        </authorList>
    </citation>
    <scope>NUCLEOTIDE SEQUENCE</scope>
</reference>
<keyword evidence="7" id="KW-1185">Reference proteome</keyword>
<dbReference type="Pfam" id="PF00069">
    <property type="entry name" value="Pkinase"/>
    <property type="match status" value="1"/>
</dbReference>
<protein>
    <recommendedName>
        <fullName evidence="5">Protein kinase domain-containing protein</fullName>
    </recommendedName>
</protein>
<organism evidence="6 7">
    <name type="scientific">Paramecium octaurelia</name>
    <dbReference type="NCBI Taxonomy" id="43137"/>
    <lineage>
        <taxon>Eukaryota</taxon>
        <taxon>Sar</taxon>
        <taxon>Alveolata</taxon>
        <taxon>Ciliophora</taxon>
        <taxon>Intramacronucleata</taxon>
        <taxon>Oligohymenophorea</taxon>
        <taxon>Peniculida</taxon>
        <taxon>Parameciidae</taxon>
        <taxon>Paramecium</taxon>
    </lineage>
</organism>
<dbReference type="AlphaFoldDB" id="A0A8S1SIJ1"/>
<accession>A0A8S1SIJ1</accession>
<evidence type="ECO:0000313" key="6">
    <source>
        <dbReference type="EMBL" id="CAD8139069.1"/>
    </source>
</evidence>
<evidence type="ECO:0000256" key="2">
    <source>
        <dbReference type="ARBA" id="ARBA00022741"/>
    </source>
</evidence>
<dbReference type="PANTHER" id="PTHR48016:SF56">
    <property type="entry name" value="MAPKK KINASE"/>
    <property type="match status" value="1"/>
</dbReference>